<evidence type="ECO:0000313" key="1">
    <source>
        <dbReference type="EMBL" id="GAA2008719.1"/>
    </source>
</evidence>
<dbReference type="InterPro" id="IPR011051">
    <property type="entry name" value="RmlC_Cupin_sf"/>
</dbReference>
<organism evidence="1 2">
    <name type="scientific">Catenulispora subtropica</name>
    <dbReference type="NCBI Taxonomy" id="450798"/>
    <lineage>
        <taxon>Bacteria</taxon>
        <taxon>Bacillati</taxon>
        <taxon>Actinomycetota</taxon>
        <taxon>Actinomycetes</taxon>
        <taxon>Catenulisporales</taxon>
        <taxon>Catenulisporaceae</taxon>
        <taxon>Catenulispora</taxon>
    </lineage>
</organism>
<dbReference type="RefSeq" id="WP_344663281.1">
    <property type="nucleotide sequence ID" value="NZ_BAAAQM010000110.1"/>
</dbReference>
<proteinExistence type="predicted"/>
<dbReference type="SUPFAM" id="SSF51182">
    <property type="entry name" value="RmlC-like cupins"/>
    <property type="match status" value="1"/>
</dbReference>
<dbReference type="Proteomes" id="UP001499854">
    <property type="component" value="Unassembled WGS sequence"/>
</dbReference>
<protein>
    <recommendedName>
        <fullName evidence="3">Cupin 2 conserved barrel domain protein</fullName>
    </recommendedName>
</protein>
<keyword evidence="2" id="KW-1185">Reference proteome</keyword>
<name>A0ABN2TH79_9ACTN</name>
<dbReference type="InterPro" id="IPR014710">
    <property type="entry name" value="RmlC-like_jellyroll"/>
</dbReference>
<gene>
    <name evidence="1" type="ORF">GCM10009838_88690</name>
</gene>
<comment type="caution">
    <text evidence="1">The sequence shown here is derived from an EMBL/GenBank/DDBJ whole genome shotgun (WGS) entry which is preliminary data.</text>
</comment>
<dbReference type="Gene3D" id="2.60.120.10">
    <property type="entry name" value="Jelly Rolls"/>
    <property type="match status" value="1"/>
</dbReference>
<evidence type="ECO:0008006" key="3">
    <source>
        <dbReference type="Google" id="ProtNLM"/>
    </source>
</evidence>
<sequence>MEVFTFDRGERQVTAYDSVGLHATQVARFTERAKARCLTLAPGGIIGTHPAVSHQILLIVTGSGWVAGGDGARVAIVSGQAAYWEPGEVHTTGSESGLTAIVLEGGPVTVFEPEAG</sequence>
<evidence type="ECO:0000313" key="2">
    <source>
        <dbReference type="Proteomes" id="UP001499854"/>
    </source>
</evidence>
<dbReference type="EMBL" id="BAAAQM010000110">
    <property type="protein sequence ID" value="GAA2008719.1"/>
    <property type="molecule type" value="Genomic_DNA"/>
</dbReference>
<reference evidence="1 2" key="1">
    <citation type="journal article" date="2019" name="Int. J. Syst. Evol. Microbiol.">
        <title>The Global Catalogue of Microorganisms (GCM) 10K type strain sequencing project: providing services to taxonomists for standard genome sequencing and annotation.</title>
        <authorList>
            <consortium name="The Broad Institute Genomics Platform"/>
            <consortium name="The Broad Institute Genome Sequencing Center for Infectious Disease"/>
            <person name="Wu L."/>
            <person name="Ma J."/>
        </authorList>
    </citation>
    <scope>NUCLEOTIDE SEQUENCE [LARGE SCALE GENOMIC DNA]</scope>
    <source>
        <strain evidence="1 2">JCM 16013</strain>
    </source>
</reference>
<accession>A0ABN2TH79</accession>